<keyword evidence="4 7" id="KW-0067">ATP-binding</keyword>
<dbReference type="PROSITE" id="PS00211">
    <property type="entry name" value="ABC_TRANSPORTER_1"/>
    <property type="match status" value="1"/>
</dbReference>
<evidence type="ECO:0000256" key="4">
    <source>
        <dbReference type="ARBA" id="ARBA00022840"/>
    </source>
</evidence>
<evidence type="ECO:0000256" key="3">
    <source>
        <dbReference type="ARBA" id="ARBA00022741"/>
    </source>
</evidence>
<evidence type="ECO:0000256" key="1">
    <source>
        <dbReference type="ARBA" id="ARBA00005417"/>
    </source>
</evidence>
<dbReference type="SMART" id="SM00382">
    <property type="entry name" value="AAA"/>
    <property type="match status" value="1"/>
</dbReference>
<accession>A0ABR6DJC5</accession>
<dbReference type="GO" id="GO:0005524">
    <property type="term" value="F:ATP binding"/>
    <property type="evidence" value="ECO:0007669"/>
    <property type="project" value="UniProtKB-KW"/>
</dbReference>
<evidence type="ECO:0000259" key="6">
    <source>
        <dbReference type="PROSITE" id="PS50893"/>
    </source>
</evidence>
<dbReference type="InterPro" id="IPR003593">
    <property type="entry name" value="AAA+_ATPase"/>
</dbReference>
<proteinExistence type="inferred from homology"/>
<dbReference type="Gene3D" id="3.40.50.300">
    <property type="entry name" value="P-loop containing nucleotide triphosphate hydrolases"/>
    <property type="match status" value="1"/>
</dbReference>
<dbReference type="GeneID" id="96607211"/>
<dbReference type="RefSeq" id="WP_182593283.1">
    <property type="nucleotide sequence ID" value="NZ_JACJIM010000014.1"/>
</dbReference>
<sequence length="251" mass="26013">MAEAAGEAAAEAVRRSEPADAALALEGVSSGYGAVSIVKGVSLSVAAGEIVALLGKNGMGKTTLLKTILGMVALRGGAITVGGQALAGLSPARLVALGVGYAPQEQPLFQDLSIRDNLRLAVPSDRMLPEALERLFGHFPFLKDRLAQRAGTLSGGEQKMLILGRALMLRPRLLLIDEISEGVQPSMVERLRGVLDAERAAGVSMLVVEQHVAFALALADRYAVLKLGEIVDSGPAGAPDAQARVIGHLAV</sequence>
<dbReference type="InterPro" id="IPR027417">
    <property type="entry name" value="P-loop_NTPase"/>
</dbReference>
<reference evidence="7 8" key="1">
    <citation type="submission" date="2020-08" db="EMBL/GenBank/DDBJ databases">
        <title>Genomic Encyclopedia of Type Strains, Phase IV (KMG-IV): sequencing the most valuable type-strain genomes for metagenomic binning, comparative biology and taxonomic classification.</title>
        <authorList>
            <person name="Goeker M."/>
        </authorList>
    </citation>
    <scope>NUCLEOTIDE SEQUENCE [LARGE SCALE GENOMIC DNA]</scope>
    <source>
        <strain evidence="7 8">DSM 5686</strain>
    </source>
</reference>
<keyword evidence="3" id="KW-0547">Nucleotide-binding</keyword>
<dbReference type="InterPro" id="IPR003439">
    <property type="entry name" value="ABC_transporter-like_ATP-bd"/>
</dbReference>
<comment type="similarity">
    <text evidence="1">Belongs to the ABC transporter superfamily.</text>
</comment>
<dbReference type="CDD" id="cd03224">
    <property type="entry name" value="ABC_TM1139_LivF_branched"/>
    <property type="match status" value="1"/>
</dbReference>
<keyword evidence="5" id="KW-0029">Amino-acid transport</keyword>
<dbReference type="InterPro" id="IPR052156">
    <property type="entry name" value="BCAA_Transport_ATP-bd_LivF"/>
</dbReference>
<evidence type="ECO:0000256" key="2">
    <source>
        <dbReference type="ARBA" id="ARBA00022448"/>
    </source>
</evidence>
<organism evidence="7 8">
    <name type="scientific">Methylobacterium fujisawaense</name>
    <dbReference type="NCBI Taxonomy" id="107400"/>
    <lineage>
        <taxon>Bacteria</taxon>
        <taxon>Pseudomonadati</taxon>
        <taxon>Pseudomonadota</taxon>
        <taxon>Alphaproteobacteria</taxon>
        <taxon>Hyphomicrobiales</taxon>
        <taxon>Methylobacteriaceae</taxon>
        <taxon>Methylobacterium</taxon>
    </lineage>
</organism>
<dbReference type="PANTHER" id="PTHR43820">
    <property type="entry name" value="HIGH-AFFINITY BRANCHED-CHAIN AMINO ACID TRANSPORT ATP-BINDING PROTEIN LIVF"/>
    <property type="match status" value="1"/>
</dbReference>
<dbReference type="Proteomes" id="UP000565455">
    <property type="component" value="Unassembled WGS sequence"/>
</dbReference>
<keyword evidence="2" id="KW-0813">Transport</keyword>
<feature type="domain" description="ABC transporter" evidence="6">
    <location>
        <begin position="23"/>
        <end position="251"/>
    </location>
</feature>
<gene>
    <name evidence="7" type="ORF">GGQ91_005628</name>
</gene>
<keyword evidence="8" id="KW-1185">Reference proteome</keyword>
<dbReference type="Pfam" id="PF00005">
    <property type="entry name" value="ABC_tran"/>
    <property type="match status" value="1"/>
</dbReference>
<protein>
    <submittedName>
        <fullName evidence="7">Branched-chain amino acid transport system ATP-binding protein</fullName>
    </submittedName>
</protein>
<evidence type="ECO:0000313" key="8">
    <source>
        <dbReference type="Proteomes" id="UP000565455"/>
    </source>
</evidence>
<dbReference type="InterPro" id="IPR017871">
    <property type="entry name" value="ABC_transporter-like_CS"/>
</dbReference>
<evidence type="ECO:0000313" key="7">
    <source>
        <dbReference type="EMBL" id="MBA9066201.1"/>
    </source>
</evidence>
<dbReference type="PANTHER" id="PTHR43820:SF4">
    <property type="entry name" value="HIGH-AFFINITY BRANCHED-CHAIN AMINO ACID TRANSPORT ATP-BINDING PROTEIN LIVF"/>
    <property type="match status" value="1"/>
</dbReference>
<dbReference type="PROSITE" id="PS50893">
    <property type="entry name" value="ABC_TRANSPORTER_2"/>
    <property type="match status" value="1"/>
</dbReference>
<evidence type="ECO:0000256" key="5">
    <source>
        <dbReference type="ARBA" id="ARBA00022970"/>
    </source>
</evidence>
<dbReference type="SUPFAM" id="SSF52540">
    <property type="entry name" value="P-loop containing nucleoside triphosphate hydrolases"/>
    <property type="match status" value="1"/>
</dbReference>
<comment type="caution">
    <text evidence="7">The sequence shown here is derived from an EMBL/GenBank/DDBJ whole genome shotgun (WGS) entry which is preliminary data.</text>
</comment>
<name>A0ABR6DJC5_9HYPH</name>
<dbReference type="EMBL" id="JACJIM010000014">
    <property type="protein sequence ID" value="MBA9066201.1"/>
    <property type="molecule type" value="Genomic_DNA"/>
</dbReference>